<accession>A0A1X2GAE1</accession>
<dbReference type="GO" id="GO:0000379">
    <property type="term" value="P:tRNA-type intron splice site recognition and cleavage"/>
    <property type="evidence" value="ECO:0007669"/>
    <property type="project" value="TreeGrafter"/>
</dbReference>
<dbReference type="AlphaFoldDB" id="A0A1X2GAE1"/>
<feature type="domain" description="tRNA-splicing endonuclease subunit Sen54 N-terminal" evidence="3">
    <location>
        <begin position="65"/>
        <end position="119"/>
    </location>
</feature>
<organism evidence="4 5">
    <name type="scientific">Hesseltinella vesiculosa</name>
    <dbReference type="NCBI Taxonomy" id="101127"/>
    <lineage>
        <taxon>Eukaryota</taxon>
        <taxon>Fungi</taxon>
        <taxon>Fungi incertae sedis</taxon>
        <taxon>Mucoromycota</taxon>
        <taxon>Mucoromycotina</taxon>
        <taxon>Mucoromycetes</taxon>
        <taxon>Mucorales</taxon>
        <taxon>Cunninghamellaceae</taxon>
        <taxon>Hesseltinella</taxon>
    </lineage>
</organism>
<dbReference type="Proteomes" id="UP000242146">
    <property type="component" value="Unassembled WGS sequence"/>
</dbReference>
<dbReference type="InterPro" id="IPR024337">
    <property type="entry name" value="tRNA_splic_suSen54"/>
</dbReference>
<dbReference type="EMBL" id="MCGT01000027">
    <property type="protein sequence ID" value="ORX49140.1"/>
    <property type="molecule type" value="Genomic_DNA"/>
</dbReference>
<evidence type="ECO:0000256" key="1">
    <source>
        <dbReference type="ARBA" id="ARBA00005736"/>
    </source>
</evidence>
<gene>
    <name evidence="4" type="ORF">DM01DRAFT_1409604</name>
</gene>
<dbReference type="InterPro" id="IPR024336">
    <property type="entry name" value="tRNA_splic_suSen54_N"/>
</dbReference>
<evidence type="ECO:0000259" key="3">
    <source>
        <dbReference type="Pfam" id="PF12928"/>
    </source>
</evidence>
<dbReference type="OrthoDB" id="408683at2759"/>
<protein>
    <recommendedName>
        <fullName evidence="3">tRNA-splicing endonuclease subunit Sen54 N-terminal domain-containing protein</fullName>
    </recommendedName>
</protein>
<keyword evidence="5" id="KW-1185">Reference proteome</keyword>
<name>A0A1X2GAE1_9FUNG</name>
<evidence type="ECO:0000313" key="4">
    <source>
        <dbReference type="EMBL" id="ORX49140.1"/>
    </source>
</evidence>
<dbReference type="PANTHER" id="PTHR21027">
    <property type="entry name" value="TRNA-SPLICING ENDONUCLEASE SUBUNIT SEN54"/>
    <property type="match status" value="1"/>
</dbReference>
<sequence>MNQAVEDDLLDEVADYSTLLKSKGGVFKRGNKAFAPDDTDQQASALTSARQAFYELIGEKRPLTGSHCSGILNREDGSTLVTVPKGNHLKVMGHSVHGKLYLHLEEAAWLIDRQAMDVRTSDNAHGTFADYCALMFSSSDGWISYEKYQVFAFLKRLGYIVRRAPSHSLQPAKDEQAVVPRQALWSWMYQGAMRLWTWWCHRCMDPFRRLFAPSLPLRPFSCRSYGQMYSILQQPIQCQSWYNRPQQHQPSREYTVAWDVYKPRPNWKKRDPGVPDFRVVVARMQDALPQPETLKSLFQQVAQWPAQDKAYGQIPQTKNSQPAFLMALAGDVEGLLFVRLQADGVASVVDFE</sequence>
<evidence type="ECO:0000313" key="5">
    <source>
        <dbReference type="Proteomes" id="UP000242146"/>
    </source>
</evidence>
<keyword evidence="2" id="KW-0819">tRNA processing</keyword>
<dbReference type="GO" id="GO:0000214">
    <property type="term" value="C:tRNA-intron endonuclease complex"/>
    <property type="evidence" value="ECO:0007669"/>
    <property type="project" value="TreeGrafter"/>
</dbReference>
<evidence type="ECO:0000256" key="2">
    <source>
        <dbReference type="ARBA" id="ARBA00022694"/>
    </source>
</evidence>
<comment type="similarity">
    <text evidence="1">Belongs to the SEN54 family.</text>
</comment>
<dbReference type="Pfam" id="PF12928">
    <property type="entry name" value="tRNA_int_end_N2"/>
    <property type="match status" value="1"/>
</dbReference>
<reference evidence="4 5" key="1">
    <citation type="submission" date="2016-07" db="EMBL/GenBank/DDBJ databases">
        <title>Pervasive Adenine N6-methylation of Active Genes in Fungi.</title>
        <authorList>
            <consortium name="DOE Joint Genome Institute"/>
            <person name="Mondo S.J."/>
            <person name="Dannebaum R.O."/>
            <person name="Kuo R.C."/>
            <person name="Labutti K."/>
            <person name="Haridas S."/>
            <person name="Kuo A."/>
            <person name="Salamov A."/>
            <person name="Ahrendt S.R."/>
            <person name="Lipzen A."/>
            <person name="Sullivan W."/>
            <person name="Andreopoulos W.B."/>
            <person name="Clum A."/>
            <person name="Lindquist E."/>
            <person name="Daum C."/>
            <person name="Ramamoorthy G.K."/>
            <person name="Gryganskyi A."/>
            <person name="Culley D."/>
            <person name="Magnuson J.K."/>
            <person name="James T.Y."/>
            <person name="O'Malley M.A."/>
            <person name="Stajich J.E."/>
            <person name="Spatafora J.W."/>
            <person name="Visel A."/>
            <person name="Grigoriev I.V."/>
        </authorList>
    </citation>
    <scope>NUCLEOTIDE SEQUENCE [LARGE SCALE GENOMIC DNA]</scope>
    <source>
        <strain evidence="4 5">NRRL 3301</strain>
    </source>
</reference>
<dbReference type="STRING" id="101127.A0A1X2GAE1"/>
<proteinExistence type="inferred from homology"/>
<comment type="caution">
    <text evidence="4">The sequence shown here is derived from an EMBL/GenBank/DDBJ whole genome shotgun (WGS) entry which is preliminary data.</text>
</comment>
<dbReference type="PANTHER" id="PTHR21027:SF1">
    <property type="entry name" value="TRNA-SPLICING ENDONUCLEASE SUBUNIT SEN54"/>
    <property type="match status" value="1"/>
</dbReference>